<protein>
    <submittedName>
        <fullName evidence="10">WD40 repeat protein</fullName>
    </submittedName>
</protein>
<dbReference type="SUPFAM" id="SSF50978">
    <property type="entry name" value="WD40 repeat-like"/>
    <property type="match status" value="1"/>
</dbReference>
<evidence type="ECO:0000259" key="8">
    <source>
        <dbReference type="Pfam" id="PF23097"/>
    </source>
</evidence>
<feature type="compositionally biased region" description="Low complexity" evidence="6">
    <location>
        <begin position="688"/>
        <end position="697"/>
    </location>
</feature>
<feature type="region of interest" description="Disordered" evidence="6">
    <location>
        <begin position="549"/>
        <end position="776"/>
    </location>
</feature>
<evidence type="ECO:0000256" key="5">
    <source>
        <dbReference type="ARBA" id="ARBA00023242"/>
    </source>
</evidence>
<name>A0A0F7SHD7_PHARH</name>
<organism evidence="10">
    <name type="scientific">Phaffia rhodozyma</name>
    <name type="common">Yeast</name>
    <name type="synonym">Xanthophyllomyces dendrorhous</name>
    <dbReference type="NCBI Taxonomy" id="264483"/>
    <lineage>
        <taxon>Eukaryota</taxon>
        <taxon>Fungi</taxon>
        <taxon>Dikarya</taxon>
        <taxon>Basidiomycota</taxon>
        <taxon>Agaricomycotina</taxon>
        <taxon>Tremellomycetes</taxon>
        <taxon>Cystofilobasidiales</taxon>
        <taxon>Mrakiaceae</taxon>
        <taxon>Phaffia</taxon>
    </lineage>
</organism>
<dbReference type="InterPro" id="IPR056551">
    <property type="entry name" value="Beta-prop_NOL10_N"/>
</dbReference>
<sequence>MASSSTAQYYVVNGAPGQSSIPAWLTQRSKNKKGAKRTKVQRTLGHVELIQHFEFPEASLKIRTTPDGHHAMATGVYKPQVRVYDLDQLTMKFERHTDQENVDFQILSQDWTKSIHLQSDRHIDLHTQGGLHHRTRIPHFGRALAYHASTCDALVGATGRSVYRLNLEKGSFLNPLEMQPGTDGVNAVDINPRHGLWAFGTERGAEGGCVEFFDPRARERIGILSLPSQQLRPLSSIGGQIVSEFDFTPLAVTSLASKSDGLNLAVGTSTGHTLLYDLRSPTAYAIKDQGYGLPVKKVQWLEGGNRVVKDGLIASADAKILKIWDRQDPATNFASLQPPTNLNDFHHLPGSGMIMVANEGVHMTTYYVPQLGPAPKWCSFLDNVTEEMEDHQGGGLSNYQDFKFIERSELATLGLDHLVGTPTLKPYMHGYFVSLKLYDAARLIANPFAYAEHREKVIREKLEKKSESRIRARREAVDVKVNKELAEKIKRDEETRRSKAKNGEQQDEGLEGPGESVLTDPRFAAVWSNPEFQVDMGSREYMLKNPVAAPVKAKTAVEEEEDESDRRSSDPDDESDEDSSEEDSDAEGALSTFDPRTQPKHENPMYRPSLRTQAGPKARLVTLSSSTSADPSPSSSRNKSTTFGQRIKAQAQSGSTSTSKGSTEKALPEGVLSHRTLSGGGMEMSFIPSSSSSSGPSKNGKKAAEGIIDDDFVDPGKAAREAAREKKRRGIEEFGAGMEKGGRSDEVALKEEERHGRQKRRTGGRNASGNVFRGLW</sequence>
<dbReference type="Gene3D" id="2.130.10.10">
    <property type="entry name" value="YVTN repeat-like/Quinoprotein amine dehydrogenase"/>
    <property type="match status" value="1"/>
</dbReference>
<comment type="similarity">
    <text evidence="2">Belongs to the WD repeat NOL10/ENP2 family.</text>
</comment>
<evidence type="ECO:0000256" key="4">
    <source>
        <dbReference type="ARBA" id="ARBA00022737"/>
    </source>
</evidence>
<comment type="subcellular location">
    <subcellularLocation>
        <location evidence="1">Nucleus</location>
        <location evidence="1">Nucleolus</location>
    </subcellularLocation>
</comment>
<evidence type="ECO:0000256" key="6">
    <source>
        <dbReference type="SAM" id="MobiDB-lite"/>
    </source>
</evidence>
<dbReference type="InterPro" id="IPR056550">
    <property type="entry name" value="NOL10_2nd"/>
</dbReference>
<dbReference type="GO" id="GO:0032040">
    <property type="term" value="C:small-subunit processome"/>
    <property type="evidence" value="ECO:0007669"/>
    <property type="project" value="TreeGrafter"/>
</dbReference>
<dbReference type="InterPro" id="IPR015943">
    <property type="entry name" value="WD40/YVTN_repeat-like_dom_sf"/>
</dbReference>
<dbReference type="GO" id="GO:0000462">
    <property type="term" value="P:maturation of SSU-rRNA from tricistronic rRNA transcript (SSU-rRNA, 5.8S rRNA, LSU-rRNA)"/>
    <property type="evidence" value="ECO:0007669"/>
    <property type="project" value="TreeGrafter"/>
</dbReference>
<dbReference type="Pfam" id="PF08159">
    <property type="entry name" value="NUC153"/>
    <property type="match status" value="1"/>
</dbReference>
<feature type="compositionally biased region" description="Basic and acidic residues" evidence="6">
    <location>
        <begin position="492"/>
        <end position="504"/>
    </location>
</feature>
<keyword evidence="3" id="KW-0853">WD repeat</keyword>
<keyword evidence="5" id="KW-0539">Nucleus</keyword>
<feature type="compositionally biased region" description="Low complexity" evidence="6">
    <location>
        <begin position="622"/>
        <end position="661"/>
    </location>
</feature>
<dbReference type="EMBL" id="LN483144">
    <property type="protein sequence ID" value="CDZ96437.1"/>
    <property type="molecule type" value="Genomic_DNA"/>
</dbReference>
<dbReference type="GO" id="GO:0030686">
    <property type="term" value="C:90S preribosome"/>
    <property type="evidence" value="ECO:0007669"/>
    <property type="project" value="TreeGrafter"/>
</dbReference>
<feature type="domain" description="NUC153" evidence="7">
    <location>
        <begin position="520"/>
        <end position="547"/>
    </location>
</feature>
<dbReference type="InterPro" id="IPR040382">
    <property type="entry name" value="NOL10/Enp2"/>
</dbReference>
<dbReference type="InterPro" id="IPR012580">
    <property type="entry name" value="NUC153"/>
</dbReference>
<evidence type="ECO:0000313" key="10">
    <source>
        <dbReference type="EMBL" id="CDZ96437.1"/>
    </source>
</evidence>
<dbReference type="AlphaFoldDB" id="A0A0F7SHD7"/>
<dbReference type="Pfam" id="PF23097">
    <property type="entry name" value="NOL10_2nd"/>
    <property type="match status" value="1"/>
</dbReference>
<evidence type="ECO:0000256" key="2">
    <source>
        <dbReference type="ARBA" id="ARBA00005264"/>
    </source>
</evidence>
<reference evidence="10" key="1">
    <citation type="submission" date="2014-08" db="EMBL/GenBank/DDBJ databases">
        <authorList>
            <person name="Sharma Rahul"/>
            <person name="Thines Marco"/>
        </authorList>
    </citation>
    <scope>NUCLEOTIDE SEQUENCE</scope>
</reference>
<dbReference type="PANTHER" id="PTHR14927">
    <property type="entry name" value="NUCLEOLAR PROTEIN 10"/>
    <property type="match status" value="1"/>
</dbReference>
<dbReference type="PANTHER" id="PTHR14927:SF0">
    <property type="entry name" value="NUCLEOLAR PROTEIN 10"/>
    <property type="match status" value="1"/>
</dbReference>
<feature type="domain" description="Nucleolar protein 10-like second" evidence="8">
    <location>
        <begin position="399"/>
        <end position="446"/>
    </location>
</feature>
<evidence type="ECO:0000259" key="7">
    <source>
        <dbReference type="Pfam" id="PF08159"/>
    </source>
</evidence>
<feature type="region of interest" description="Disordered" evidence="6">
    <location>
        <begin position="492"/>
        <end position="517"/>
    </location>
</feature>
<keyword evidence="4" id="KW-0677">Repeat</keyword>
<dbReference type="Pfam" id="PF23098">
    <property type="entry name" value="Beta-prop_NOL10_N"/>
    <property type="match status" value="1"/>
</dbReference>
<evidence type="ECO:0000259" key="9">
    <source>
        <dbReference type="Pfam" id="PF23098"/>
    </source>
</evidence>
<feature type="compositionally biased region" description="Acidic residues" evidence="6">
    <location>
        <begin position="571"/>
        <end position="586"/>
    </location>
</feature>
<dbReference type="InterPro" id="IPR036322">
    <property type="entry name" value="WD40_repeat_dom_sf"/>
</dbReference>
<feature type="compositionally biased region" description="Basic and acidic residues" evidence="6">
    <location>
        <begin position="740"/>
        <end position="755"/>
    </location>
</feature>
<feature type="domain" description="Nucleolar protein 10-like N-terminal" evidence="9">
    <location>
        <begin position="19"/>
        <end position="391"/>
    </location>
</feature>
<evidence type="ECO:0000256" key="3">
    <source>
        <dbReference type="ARBA" id="ARBA00022574"/>
    </source>
</evidence>
<accession>A0A0F7SHD7</accession>
<proteinExistence type="inferred from homology"/>
<evidence type="ECO:0000256" key="1">
    <source>
        <dbReference type="ARBA" id="ARBA00004604"/>
    </source>
</evidence>